<feature type="compositionally biased region" description="Polar residues" evidence="1">
    <location>
        <begin position="178"/>
        <end position="198"/>
    </location>
</feature>
<protein>
    <submittedName>
        <fullName evidence="2">Uncharacterized protein</fullName>
    </submittedName>
</protein>
<dbReference type="EMBL" id="CP037421">
    <property type="protein sequence ID" value="QDT27550.1"/>
    <property type="molecule type" value="Genomic_DNA"/>
</dbReference>
<name>A0A517Q7E1_9PLAN</name>
<keyword evidence="3" id="KW-1185">Reference proteome</keyword>
<proteinExistence type="predicted"/>
<organism evidence="2 3">
    <name type="scientific">Gimesia panareensis</name>
    <dbReference type="NCBI Taxonomy" id="2527978"/>
    <lineage>
        <taxon>Bacteria</taxon>
        <taxon>Pseudomonadati</taxon>
        <taxon>Planctomycetota</taxon>
        <taxon>Planctomycetia</taxon>
        <taxon>Planctomycetales</taxon>
        <taxon>Planctomycetaceae</taxon>
        <taxon>Gimesia</taxon>
    </lineage>
</organism>
<evidence type="ECO:0000313" key="2">
    <source>
        <dbReference type="EMBL" id="QDT27550.1"/>
    </source>
</evidence>
<accession>A0A517Q7E1</accession>
<feature type="region of interest" description="Disordered" evidence="1">
    <location>
        <begin position="153"/>
        <end position="198"/>
    </location>
</feature>
<dbReference type="AlphaFoldDB" id="A0A517Q7E1"/>
<feature type="compositionally biased region" description="Polar residues" evidence="1">
    <location>
        <begin position="158"/>
        <end position="167"/>
    </location>
</feature>
<dbReference type="Proteomes" id="UP000315647">
    <property type="component" value="Chromosome"/>
</dbReference>
<evidence type="ECO:0000313" key="3">
    <source>
        <dbReference type="Proteomes" id="UP000315647"/>
    </source>
</evidence>
<feature type="compositionally biased region" description="Polar residues" evidence="1">
    <location>
        <begin position="115"/>
        <end position="127"/>
    </location>
</feature>
<evidence type="ECO:0000256" key="1">
    <source>
        <dbReference type="SAM" id="MobiDB-lite"/>
    </source>
</evidence>
<gene>
    <name evidence="2" type="ORF">Enr10x_28680</name>
</gene>
<feature type="region of interest" description="Disordered" evidence="1">
    <location>
        <begin position="66"/>
        <end position="135"/>
    </location>
</feature>
<sequence>MVTTYILETRRLPLTAADTFVSSRFLLVAPSPSSQFYNDLPFPLFSSLLSPELKTLNLNRSRRIVSCSRSGSRARRGANTGTRRTSGTAAPEPSSIFTVSPLKQFEPVRKRAPSGQVTLGQNQARNGHNQDKNRTQSGHFWTKFCLAPPVPFHKIQNQHDQPSNAQPETKGPPECNSVRAQQAGNEQRNRPGQKQKPTLSKIRAARLTTLPAAQTLTGIIFLRCDQPLTDCIQTRHCMKRKRNAVAENR</sequence>
<reference evidence="2 3" key="1">
    <citation type="submission" date="2019-03" db="EMBL/GenBank/DDBJ databases">
        <title>Deep-cultivation of Planctomycetes and their phenomic and genomic characterization uncovers novel biology.</title>
        <authorList>
            <person name="Wiegand S."/>
            <person name="Jogler M."/>
            <person name="Boedeker C."/>
            <person name="Pinto D."/>
            <person name="Vollmers J."/>
            <person name="Rivas-Marin E."/>
            <person name="Kohn T."/>
            <person name="Peeters S.H."/>
            <person name="Heuer A."/>
            <person name="Rast P."/>
            <person name="Oberbeckmann S."/>
            <person name="Bunk B."/>
            <person name="Jeske O."/>
            <person name="Meyerdierks A."/>
            <person name="Storesund J.E."/>
            <person name="Kallscheuer N."/>
            <person name="Luecker S."/>
            <person name="Lage O.M."/>
            <person name="Pohl T."/>
            <person name="Merkel B.J."/>
            <person name="Hornburger P."/>
            <person name="Mueller R.-W."/>
            <person name="Bruemmer F."/>
            <person name="Labrenz M."/>
            <person name="Spormann A.M."/>
            <person name="Op den Camp H."/>
            <person name="Overmann J."/>
            <person name="Amann R."/>
            <person name="Jetten M.S.M."/>
            <person name="Mascher T."/>
            <person name="Medema M.H."/>
            <person name="Devos D.P."/>
            <person name="Kaster A.-K."/>
            <person name="Ovreas L."/>
            <person name="Rohde M."/>
            <person name="Galperin M.Y."/>
            <person name="Jogler C."/>
        </authorList>
    </citation>
    <scope>NUCLEOTIDE SEQUENCE [LARGE SCALE GENOMIC DNA]</scope>
    <source>
        <strain evidence="2 3">Enr10</strain>
    </source>
</reference>
<feature type="compositionally biased region" description="Low complexity" evidence="1">
    <location>
        <begin position="77"/>
        <end position="90"/>
    </location>
</feature>